<dbReference type="Gene3D" id="3.20.10.10">
    <property type="entry name" value="D-amino Acid Aminotransferase, subunit A, domain 2"/>
    <property type="match status" value="1"/>
</dbReference>
<evidence type="ECO:0000256" key="3">
    <source>
        <dbReference type="ARBA" id="ARBA00011738"/>
    </source>
</evidence>
<comment type="subunit">
    <text evidence="3">Homodimer.</text>
</comment>
<dbReference type="CDD" id="cd01558">
    <property type="entry name" value="D-AAT_like"/>
    <property type="match status" value="1"/>
</dbReference>
<comment type="caution">
    <text evidence="13">The sequence shown here is derived from an EMBL/GenBank/DDBJ whole genome shotgun (WGS) entry which is preliminary data.</text>
</comment>
<protein>
    <recommendedName>
        <fullName evidence="5">D-alanine aminotransferase</fullName>
        <ecNumber evidence="4">2.6.1.21</ecNumber>
    </recommendedName>
    <alternativeName>
        <fullName evidence="11">D-amino acid aminotransferase</fullName>
    </alternativeName>
    <alternativeName>
        <fullName evidence="9">D-amino acid transaminase</fullName>
    </alternativeName>
    <alternativeName>
        <fullName evidence="10">D-aspartate aminotransferase</fullName>
    </alternativeName>
</protein>
<dbReference type="GO" id="GO:0046394">
    <property type="term" value="P:carboxylic acid biosynthetic process"/>
    <property type="evidence" value="ECO:0007669"/>
    <property type="project" value="UniProtKB-ARBA"/>
</dbReference>
<name>A0A401FU56_9BACT</name>
<evidence type="ECO:0000256" key="11">
    <source>
        <dbReference type="ARBA" id="ARBA00033391"/>
    </source>
</evidence>
<dbReference type="Gene3D" id="3.30.470.10">
    <property type="match status" value="1"/>
</dbReference>
<dbReference type="Proteomes" id="UP000288096">
    <property type="component" value="Unassembled WGS sequence"/>
</dbReference>
<keyword evidence="8" id="KW-0663">Pyridoxal phosphate</keyword>
<dbReference type="InterPro" id="IPR050571">
    <property type="entry name" value="Class-IV_PLP-Dep_Aminotrnsfr"/>
</dbReference>
<dbReference type="EMBL" id="BEXT01000001">
    <property type="protein sequence ID" value="GBC60485.1"/>
    <property type="molecule type" value="Genomic_DNA"/>
</dbReference>
<evidence type="ECO:0000256" key="5">
    <source>
        <dbReference type="ARBA" id="ARBA00021779"/>
    </source>
</evidence>
<dbReference type="GO" id="GO:0005829">
    <property type="term" value="C:cytosol"/>
    <property type="evidence" value="ECO:0007669"/>
    <property type="project" value="TreeGrafter"/>
</dbReference>
<reference evidence="14" key="1">
    <citation type="submission" date="2017-11" db="EMBL/GenBank/DDBJ databases">
        <authorList>
            <person name="Watanabe M."/>
            <person name="Kojima H."/>
        </authorList>
    </citation>
    <scope>NUCLEOTIDE SEQUENCE [LARGE SCALE GENOMIC DNA]</scope>
    <source>
        <strain evidence="14">Tokyo 01</strain>
    </source>
</reference>
<dbReference type="InterPro" id="IPR036038">
    <property type="entry name" value="Aminotransferase-like"/>
</dbReference>
<reference evidence="14" key="2">
    <citation type="submission" date="2019-01" db="EMBL/GenBank/DDBJ databases">
        <title>Genome sequence of Desulfonema ishimotonii strain Tokyo 01.</title>
        <authorList>
            <person name="Fukui M."/>
        </authorList>
    </citation>
    <scope>NUCLEOTIDE SEQUENCE [LARGE SCALE GENOMIC DNA]</scope>
    <source>
        <strain evidence="14">Tokyo 01</strain>
    </source>
</reference>
<keyword evidence="7" id="KW-0808">Transferase</keyword>
<dbReference type="OrthoDB" id="9805628at2"/>
<keyword evidence="6" id="KW-0032">Aminotransferase</keyword>
<dbReference type="NCBIfam" id="TIGR01121">
    <property type="entry name" value="D_amino_aminoT"/>
    <property type="match status" value="1"/>
</dbReference>
<evidence type="ECO:0000256" key="1">
    <source>
        <dbReference type="ARBA" id="ARBA00001933"/>
    </source>
</evidence>
<organism evidence="13 14">
    <name type="scientific">Desulfonema ishimotonii</name>
    <dbReference type="NCBI Taxonomy" id="45657"/>
    <lineage>
        <taxon>Bacteria</taxon>
        <taxon>Pseudomonadati</taxon>
        <taxon>Thermodesulfobacteriota</taxon>
        <taxon>Desulfobacteria</taxon>
        <taxon>Desulfobacterales</taxon>
        <taxon>Desulfococcaceae</taxon>
        <taxon>Desulfonema</taxon>
    </lineage>
</organism>
<dbReference type="AlphaFoldDB" id="A0A401FU56"/>
<dbReference type="GO" id="GO:0008652">
    <property type="term" value="P:amino acid biosynthetic process"/>
    <property type="evidence" value="ECO:0007669"/>
    <property type="project" value="UniProtKB-ARBA"/>
</dbReference>
<dbReference type="EC" id="2.6.1.21" evidence="4"/>
<dbReference type="InterPro" id="IPR005784">
    <property type="entry name" value="D_amino_transT"/>
</dbReference>
<evidence type="ECO:0000256" key="6">
    <source>
        <dbReference type="ARBA" id="ARBA00022576"/>
    </source>
</evidence>
<gene>
    <name evidence="13" type="ORF">DENIS_1438</name>
</gene>
<evidence type="ECO:0000313" key="14">
    <source>
        <dbReference type="Proteomes" id="UP000288096"/>
    </source>
</evidence>
<dbReference type="Pfam" id="PF01063">
    <property type="entry name" value="Aminotran_4"/>
    <property type="match status" value="1"/>
</dbReference>
<evidence type="ECO:0000256" key="2">
    <source>
        <dbReference type="ARBA" id="ARBA00009320"/>
    </source>
</evidence>
<sequence>MHVYFNGDMMPKNEVSISPDDRGFIFGDGVYEVIVAYDGRFFRADAHFERLRRSLRALKIQEPDMAALRAIPEKLLRANNLEEGEATVYLQITRGAAPRKHPFPDKDTPVTVYGFASRFVADESAWEDGVKVISVPDIRWMRCDIKSVSLLPNVLASQQAKENNAKEAIFVRDGAITEGAHTSFAAIFDGCFVTYPETHYILPGITRTVAIGLCREFNIPVREFPILENELKDADECMLLGTTTEVMPVVQVDDRMVGDGRPGPVTRKLQNALRKLIRN</sequence>
<proteinExistence type="inferred from homology"/>
<dbReference type="PANTHER" id="PTHR42743:SF10">
    <property type="entry name" value="D-ALANINE AMINOTRANSFERASE"/>
    <property type="match status" value="1"/>
</dbReference>
<evidence type="ECO:0000256" key="12">
    <source>
        <dbReference type="ARBA" id="ARBA00047911"/>
    </source>
</evidence>
<dbReference type="GO" id="GO:0047810">
    <property type="term" value="F:D-alanine-2-oxoglutarate aminotransferase activity"/>
    <property type="evidence" value="ECO:0007669"/>
    <property type="project" value="UniProtKB-EC"/>
</dbReference>
<evidence type="ECO:0000256" key="8">
    <source>
        <dbReference type="ARBA" id="ARBA00022898"/>
    </source>
</evidence>
<dbReference type="RefSeq" id="WP_124327895.1">
    <property type="nucleotide sequence ID" value="NZ_BEXT01000001.1"/>
</dbReference>
<evidence type="ECO:0000313" key="13">
    <source>
        <dbReference type="EMBL" id="GBC60485.1"/>
    </source>
</evidence>
<comment type="similarity">
    <text evidence="2">Belongs to the class-IV pyridoxal-phosphate-dependent aminotransferase family.</text>
</comment>
<dbReference type="PANTHER" id="PTHR42743">
    <property type="entry name" value="AMINO-ACID AMINOTRANSFERASE"/>
    <property type="match status" value="1"/>
</dbReference>
<accession>A0A401FU56</accession>
<keyword evidence="14" id="KW-1185">Reference proteome</keyword>
<evidence type="ECO:0000256" key="9">
    <source>
        <dbReference type="ARBA" id="ARBA00030138"/>
    </source>
</evidence>
<dbReference type="InterPro" id="IPR043132">
    <property type="entry name" value="BCAT-like_C"/>
</dbReference>
<evidence type="ECO:0000256" key="7">
    <source>
        <dbReference type="ARBA" id="ARBA00022679"/>
    </source>
</evidence>
<dbReference type="SUPFAM" id="SSF56752">
    <property type="entry name" value="D-aminoacid aminotransferase-like PLP-dependent enzymes"/>
    <property type="match status" value="1"/>
</dbReference>
<comment type="cofactor">
    <cofactor evidence="1">
        <name>pyridoxal 5'-phosphate</name>
        <dbReference type="ChEBI" id="CHEBI:597326"/>
    </cofactor>
</comment>
<dbReference type="FunFam" id="3.20.10.10:FF:000002">
    <property type="entry name" value="D-alanine aminotransferase"/>
    <property type="match status" value="1"/>
</dbReference>
<evidence type="ECO:0000256" key="4">
    <source>
        <dbReference type="ARBA" id="ARBA00012874"/>
    </source>
</evidence>
<dbReference type="InterPro" id="IPR001544">
    <property type="entry name" value="Aminotrans_IV"/>
</dbReference>
<evidence type="ECO:0000256" key="10">
    <source>
        <dbReference type="ARBA" id="ARBA00033316"/>
    </source>
</evidence>
<dbReference type="InterPro" id="IPR043131">
    <property type="entry name" value="BCAT-like_N"/>
</dbReference>
<dbReference type="GO" id="GO:0030170">
    <property type="term" value="F:pyridoxal phosphate binding"/>
    <property type="evidence" value="ECO:0007669"/>
    <property type="project" value="InterPro"/>
</dbReference>
<comment type="catalytic activity">
    <reaction evidence="12">
        <text>D-alanine + 2-oxoglutarate = D-glutamate + pyruvate</text>
        <dbReference type="Rhea" id="RHEA:15869"/>
        <dbReference type="ChEBI" id="CHEBI:15361"/>
        <dbReference type="ChEBI" id="CHEBI:16810"/>
        <dbReference type="ChEBI" id="CHEBI:29986"/>
        <dbReference type="ChEBI" id="CHEBI:57416"/>
        <dbReference type="EC" id="2.6.1.21"/>
    </reaction>
</comment>
<dbReference type="GO" id="GO:0046416">
    <property type="term" value="P:D-amino acid metabolic process"/>
    <property type="evidence" value="ECO:0007669"/>
    <property type="project" value="InterPro"/>
</dbReference>